<accession>A0ACB5SVM2</accession>
<evidence type="ECO:0000313" key="1">
    <source>
        <dbReference type="EMBL" id="GME73934.1"/>
    </source>
</evidence>
<proteinExistence type="predicted"/>
<name>A0ACB5SVM2_AMBMO</name>
<protein>
    <submittedName>
        <fullName evidence="1">Unnamed protein product</fullName>
    </submittedName>
</protein>
<dbReference type="EMBL" id="BSXS01000793">
    <property type="protein sequence ID" value="GME73934.1"/>
    <property type="molecule type" value="Genomic_DNA"/>
</dbReference>
<keyword evidence="2" id="KW-1185">Reference proteome</keyword>
<reference evidence="1" key="1">
    <citation type="submission" date="2023-04" db="EMBL/GenBank/DDBJ databases">
        <title>Ambrosiozyma monospora NBRC 10751.</title>
        <authorList>
            <person name="Ichikawa N."/>
            <person name="Sato H."/>
            <person name="Tonouchi N."/>
        </authorList>
    </citation>
    <scope>NUCLEOTIDE SEQUENCE</scope>
    <source>
        <strain evidence="1">NBRC 10751</strain>
    </source>
</reference>
<comment type="caution">
    <text evidence="1">The sequence shown here is derived from an EMBL/GenBank/DDBJ whole genome shotgun (WGS) entry which is preliminary data.</text>
</comment>
<organism evidence="1 2">
    <name type="scientific">Ambrosiozyma monospora</name>
    <name type="common">Yeast</name>
    <name type="synonym">Endomycopsis monosporus</name>
    <dbReference type="NCBI Taxonomy" id="43982"/>
    <lineage>
        <taxon>Eukaryota</taxon>
        <taxon>Fungi</taxon>
        <taxon>Dikarya</taxon>
        <taxon>Ascomycota</taxon>
        <taxon>Saccharomycotina</taxon>
        <taxon>Pichiomycetes</taxon>
        <taxon>Pichiales</taxon>
        <taxon>Pichiaceae</taxon>
        <taxon>Ambrosiozyma</taxon>
    </lineage>
</organism>
<dbReference type="Proteomes" id="UP001165064">
    <property type="component" value="Unassembled WGS sequence"/>
</dbReference>
<evidence type="ECO:0000313" key="2">
    <source>
        <dbReference type="Proteomes" id="UP001165064"/>
    </source>
</evidence>
<sequence>MMVSLSTLTSVCLVLTSSTSALLAPKPFPQQANDQFNALRYMGTGGAFHENSGVGISKETPPQCTIDQAHLFMRHGERYPTTSSGKQLEKLFKKLKAATTEQYDNPLGFMHDAEYFVSNSSDYEHETYYNAYAGLADCFSFGSDLRQRYNHLVDTNKTTPIFSAGQKRVVDSAIAFSQGFFGNGYSGDYQLVVLPEVEAQGANSLTNTDACKNFDGDGNAEKVLEGENYLYAQYEADRLNQLATGYNLTAADIFTMVDYCAFETNVKGHSKLCDVLSPDAFVAAGYHADLDKWYSQGPGYNMSFVSGFTLANATATLLQQDTEESLYLSFTHDNDILRYLTGLGIFDDEADLDKHEIDFKRAFKIGEIVPLGGRLLTERLSCQNATSGETDTFVRLMLNDQVFPIPNCADGPGYSCPLDDYIQLASTHTVDYKEACGIEDEDVPNHVSFFWDWAEADYPSVADAE</sequence>
<gene>
    <name evidence="1" type="ORF">Amon02_000158600</name>
</gene>